<organism evidence="2 3">
    <name type="scientific">Rhizobium metallidurans</name>
    <dbReference type="NCBI Taxonomy" id="1265931"/>
    <lineage>
        <taxon>Bacteria</taxon>
        <taxon>Pseudomonadati</taxon>
        <taxon>Pseudomonadota</taxon>
        <taxon>Alphaproteobacteria</taxon>
        <taxon>Hyphomicrobiales</taxon>
        <taxon>Rhizobiaceae</taxon>
        <taxon>Rhizobium/Agrobacterium group</taxon>
        <taxon>Rhizobium</taxon>
    </lineage>
</organism>
<evidence type="ECO:0000313" key="3">
    <source>
        <dbReference type="Proteomes" id="UP000582090"/>
    </source>
</evidence>
<dbReference type="Proteomes" id="UP000582090">
    <property type="component" value="Unassembled WGS sequence"/>
</dbReference>
<reference evidence="2 3" key="1">
    <citation type="submission" date="2020-08" db="EMBL/GenBank/DDBJ databases">
        <title>Genomic Encyclopedia of Type Strains, Phase IV (KMG-IV): sequencing the most valuable type-strain genomes for metagenomic binning, comparative biology and taxonomic classification.</title>
        <authorList>
            <person name="Goeker M."/>
        </authorList>
    </citation>
    <scope>NUCLEOTIDE SEQUENCE [LARGE SCALE GENOMIC DNA]</scope>
    <source>
        <strain evidence="2 3">DSM 26575</strain>
    </source>
</reference>
<keyword evidence="1" id="KW-0812">Transmembrane</keyword>
<sequence>MTDSLYWSFYLVPLGVTAACLLLYAGHGLYLGYRRRLRVARASGSAPLDSSRIKAVIPTREDWGWFPAFATAWILIGIFVFATRPPLA</sequence>
<dbReference type="EMBL" id="JACIDW010000004">
    <property type="protein sequence ID" value="MBB3964281.1"/>
    <property type="molecule type" value="Genomic_DNA"/>
</dbReference>
<keyword evidence="1" id="KW-0472">Membrane</keyword>
<keyword evidence="3" id="KW-1185">Reference proteome</keyword>
<gene>
    <name evidence="2" type="ORF">GGQ67_001938</name>
</gene>
<protein>
    <submittedName>
        <fullName evidence="2">Uncharacterized protein</fullName>
    </submittedName>
</protein>
<feature type="transmembrane region" description="Helical" evidence="1">
    <location>
        <begin position="63"/>
        <end position="82"/>
    </location>
</feature>
<evidence type="ECO:0000313" key="2">
    <source>
        <dbReference type="EMBL" id="MBB3964281.1"/>
    </source>
</evidence>
<dbReference type="AlphaFoldDB" id="A0A7W6CXJ0"/>
<keyword evidence="1" id="KW-1133">Transmembrane helix</keyword>
<comment type="caution">
    <text evidence="2">The sequence shown here is derived from an EMBL/GenBank/DDBJ whole genome shotgun (WGS) entry which is preliminary data.</text>
</comment>
<feature type="transmembrane region" description="Helical" evidence="1">
    <location>
        <begin position="6"/>
        <end position="31"/>
    </location>
</feature>
<accession>A0A7W6CXJ0</accession>
<evidence type="ECO:0000256" key="1">
    <source>
        <dbReference type="SAM" id="Phobius"/>
    </source>
</evidence>
<name>A0A7W6CXJ0_9HYPH</name>
<proteinExistence type="predicted"/>